<name>A0ACC1H7H1_9FUNG</name>
<evidence type="ECO:0000313" key="1">
    <source>
        <dbReference type="EMBL" id="KAJ1671675.1"/>
    </source>
</evidence>
<organism evidence="1 2">
    <name type="scientific">Spiromyces aspiralis</name>
    <dbReference type="NCBI Taxonomy" id="68401"/>
    <lineage>
        <taxon>Eukaryota</taxon>
        <taxon>Fungi</taxon>
        <taxon>Fungi incertae sedis</taxon>
        <taxon>Zoopagomycota</taxon>
        <taxon>Kickxellomycotina</taxon>
        <taxon>Kickxellomycetes</taxon>
        <taxon>Kickxellales</taxon>
        <taxon>Kickxellaceae</taxon>
        <taxon>Spiromyces</taxon>
    </lineage>
</organism>
<evidence type="ECO:0000313" key="2">
    <source>
        <dbReference type="Proteomes" id="UP001145114"/>
    </source>
</evidence>
<feature type="non-terminal residue" evidence="1">
    <location>
        <position position="58"/>
    </location>
</feature>
<keyword evidence="2" id="KW-1185">Reference proteome</keyword>
<dbReference type="Proteomes" id="UP001145114">
    <property type="component" value="Unassembled WGS sequence"/>
</dbReference>
<protein>
    <submittedName>
        <fullName evidence="1">Uncharacterized protein</fullName>
    </submittedName>
</protein>
<sequence length="58" mass="6582">MSIADLLQTSTGFILTAICWGFTNPFIKRGAKGLESIKRDTWVKQTLAEFGYLLTNWQ</sequence>
<proteinExistence type="predicted"/>
<reference evidence="1" key="1">
    <citation type="submission" date="2022-06" db="EMBL/GenBank/DDBJ databases">
        <title>Phylogenomic reconstructions and comparative analyses of Kickxellomycotina fungi.</title>
        <authorList>
            <person name="Reynolds N.K."/>
            <person name="Stajich J.E."/>
            <person name="Barry K."/>
            <person name="Grigoriev I.V."/>
            <person name="Crous P."/>
            <person name="Smith M.E."/>
        </authorList>
    </citation>
    <scope>NUCLEOTIDE SEQUENCE</scope>
    <source>
        <strain evidence="1">RSA 2271</strain>
    </source>
</reference>
<comment type="caution">
    <text evidence="1">The sequence shown here is derived from an EMBL/GenBank/DDBJ whole genome shotgun (WGS) entry which is preliminary data.</text>
</comment>
<dbReference type="EMBL" id="JAMZIH010008638">
    <property type="protein sequence ID" value="KAJ1671675.1"/>
    <property type="molecule type" value="Genomic_DNA"/>
</dbReference>
<accession>A0ACC1H7H1</accession>
<gene>
    <name evidence="1" type="ORF">EV182_007507</name>
</gene>